<accession>A0A501W665</accession>
<evidence type="ECO:0000313" key="2">
    <source>
        <dbReference type="Proteomes" id="UP000319255"/>
    </source>
</evidence>
<reference evidence="1 2" key="1">
    <citation type="submission" date="2019-06" db="EMBL/GenBank/DDBJ databases">
        <title>A novel bacterium of genus Amaricoccus, isolated from marine sediment.</title>
        <authorList>
            <person name="Huang H."/>
            <person name="Mo K."/>
            <person name="Hu Y."/>
        </authorList>
    </citation>
    <scope>NUCLEOTIDE SEQUENCE [LARGE SCALE GENOMIC DNA]</scope>
    <source>
        <strain evidence="1 2">HB172011</strain>
    </source>
</reference>
<dbReference type="AlphaFoldDB" id="A0A501W665"/>
<sequence length="195" mass="19290">MTITTITVDDGEGGTEVAYINNDPATGARQDTGNTALAEIVAAIVSGKMQVQVASPLPAGTAPIGKLAANAGVNIGNVTVEAMPSLPAGSEVIGKVRVHGDGYEDVAASQTTQVLGEAGAAGDFISHVVVFPATTSPGAITLFDGASGRVIFAGGTDSVPSLIPFPIPLGHVSKTGAFKITTGANVSCRAVGAFS</sequence>
<organism evidence="1 2">
    <name type="scientific">Amaricoccus solimangrovi</name>
    <dbReference type="NCBI Taxonomy" id="2589815"/>
    <lineage>
        <taxon>Bacteria</taxon>
        <taxon>Pseudomonadati</taxon>
        <taxon>Pseudomonadota</taxon>
        <taxon>Alphaproteobacteria</taxon>
        <taxon>Rhodobacterales</taxon>
        <taxon>Paracoccaceae</taxon>
        <taxon>Amaricoccus</taxon>
    </lineage>
</organism>
<protein>
    <submittedName>
        <fullName evidence="1">Uncharacterized protein</fullName>
    </submittedName>
</protein>
<dbReference type="Proteomes" id="UP000319255">
    <property type="component" value="Unassembled WGS sequence"/>
</dbReference>
<dbReference type="EMBL" id="VFRP01000078">
    <property type="protein sequence ID" value="TPE44125.1"/>
    <property type="molecule type" value="Genomic_DNA"/>
</dbReference>
<name>A0A501W665_9RHOB</name>
<proteinExistence type="predicted"/>
<dbReference type="RefSeq" id="WP_140456457.1">
    <property type="nucleotide sequence ID" value="NZ_VFRP01000078.1"/>
</dbReference>
<evidence type="ECO:0000313" key="1">
    <source>
        <dbReference type="EMBL" id="TPE44125.1"/>
    </source>
</evidence>
<keyword evidence="2" id="KW-1185">Reference proteome</keyword>
<gene>
    <name evidence="1" type="ORF">FJM51_23185</name>
</gene>
<comment type="caution">
    <text evidence="1">The sequence shown here is derived from an EMBL/GenBank/DDBJ whole genome shotgun (WGS) entry which is preliminary data.</text>
</comment>